<gene>
    <name evidence="2" type="ORF">DPMN_112114</name>
</gene>
<organism evidence="2 3">
    <name type="scientific">Dreissena polymorpha</name>
    <name type="common">Zebra mussel</name>
    <name type="synonym">Mytilus polymorpha</name>
    <dbReference type="NCBI Taxonomy" id="45954"/>
    <lineage>
        <taxon>Eukaryota</taxon>
        <taxon>Metazoa</taxon>
        <taxon>Spiralia</taxon>
        <taxon>Lophotrochozoa</taxon>
        <taxon>Mollusca</taxon>
        <taxon>Bivalvia</taxon>
        <taxon>Autobranchia</taxon>
        <taxon>Heteroconchia</taxon>
        <taxon>Euheterodonta</taxon>
        <taxon>Imparidentia</taxon>
        <taxon>Neoheterodontei</taxon>
        <taxon>Myida</taxon>
        <taxon>Dreissenoidea</taxon>
        <taxon>Dreissenidae</taxon>
        <taxon>Dreissena</taxon>
    </lineage>
</organism>
<feature type="region of interest" description="Disordered" evidence="1">
    <location>
        <begin position="72"/>
        <end position="136"/>
    </location>
</feature>
<evidence type="ECO:0000313" key="2">
    <source>
        <dbReference type="EMBL" id="KAH3838701.1"/>
    </source>
</evidence>
<reference evidence="2" key="2">
    <citation type="submission" date="2020-11" db="EMBL/GenBank/DDBJ databases">
        <authorList>
            <person name="McCartney M.A."/>
            <person name="Auch B."/>
            <person name="Kono T."/>
            <person name="Mallez S."/>
            <person name="Becker A."/>
            <person name="Gohl D.M."/>
            <person name="Silverstein K.A.T."/>
            <person name="Koren S."/>
            <person name="Bechman K.B."/>
            <person name="Herman A."/>
            <person name="Abrahante J.E."/>
            <person name="Garbe J."/>
        </authorList>
    </citation>
    <scope>NUCLEOTIDE SEQUENCE</scope>
    <source>
        <strain evidence="2">Duluth1</strain>
        <tissue evidence="2">Whole animal</tissue>
    </source>
</reference>
<feature type="compositionally biased region" description="Acidic residues" evidence="1">
    <location>
        <begin position="90"/>
        <end position="122"/>
    </location>
</feature>
<feature type="compositionally biased region" description="Basic and acidic residues" evidence="1">
    <location>
        <begin position="78"/>
        <end position="89"/>
    </location>
</feature>
<comment type="caution">
    <text evidence="2">The sequence shown here is derived from an EMBL/GenBank/DDBJ whole genome shotgun (WGS) entry which is preliminary data.</text>
</comment>
<reference evidence="2" key="1">
    <citation type="journal article" date="2019" name="bioRxiv">
        <title>The Genome of the Zebra Mussel, Dreissena polymorpha: A Resource for Invasive Species Research.</title>
        <authorList>
            <person name="McCartney M.A."/>
            <person name="Auch B."/>
            <person name="Kono T."/>
            <person name="Mallez S."/>
            <person name="Zhang Y."/>
            <person name="Obille A."/>
            <person name="Becker A."/>
            <person name="Abrahante J.E."/>
            <person name="Garbe J."/>
            <person name="Badalamenti J.P."/>
            <person name="Herman A."/>
            <person name="Mangelson H."/>
            <person name="Liachko I."/>
            <person name="Sullivan S."/>
            <person name="Sone E.D."/>
            <person name="Koren S."/>
            <person name="Silverstein K.A.T."/>
            <person name="Beckman K.B."/>
            <person name="Gohl D.M."/>
        </authorList>
    </citation>
    <scope>NUCLEOTIDE SEQUENCE</scope>
    <source>
        <strain evidence="2">Duluth1</strain>
        <tissue evidence="2">Whole animal</tissue>
    </source>
</reference>
<keyword evidence="3" id="KW-1185">Reference proteome</keyword>
<evidence type="ECO:0000256" key="1">
    <source>
        <dbReference type="SAM" id="MobiDB-lite"/>
    </source>
</evidence>
<dbReference type="AlphaFoldDB" id="A0A9D4KFH5"/>
<sequence>MSSEATPDNTINVEKTNVREDECPNCWDCQNYYKSPDVTQEPNVTQKKLDELQAAATNFDFKQPANVFIVNSQNMNEDLEKGAARARDEESSDNTETSDNEESSDNTETSDNEESSDEEDVEGGQSQPLLERKKNA</sequence>
<evidence type="ECO:0000313" key="3">
    <source>
        <dbReference type="Proteomes" id="UP000828390"/>
    </source>
</evidence>
<name>A0A9D4KFH5_DREPO</name>
<proteinExistence type="predicted"/>
<dbReference type="Proteomes" id="UP000828390">
    <property type="component" value="Unassembled WGS sequence"/>
</dbReference>
<dbReference type="EMBL" id="JAIWYP010000004">
    <property type="protein sequence ID" value="KAH3838701.1"/>
    <property type="molecule type" value="Genomic_DNA"/>
</dbReference>
<protein>
    <submittedName>
        <fullName evidence="2">Uncharacterized protein</fullName>
    </submittedName>
</protein>
<accession>A0A9D4KFH5</accession>